<evidence type="ECO:0008006" key="3">
    <source>
        <dbReference type="Google" id="ProtNLM"/>
    </source>
</evidence>
<gene>
    <name evidence="1" type="ordered locus">Deipe_2889</name>
</gene>
<dbReference type="RefSeq" id="WP_015236652.1">
    <property type="nucleotide sequence ID" value="NC_019793.1"/>
</dbReference>
<proteinExistence type="predicted"/>
<dbReference type="STRING" id="937777.Deipe_2889"/>
<dbReference type="PATRIC" id="fig|937777.3.peg.2905"/>
<dbReference type="EMBL" id="CP003382">
    <property type="protein sequence ID" value="AFZ68350.1"/>
    <property type="molecule type" value="Genomic_DNA"/>
</dbReference>
<keyword evidence="2" id="KW-1185">Reference proteome</keyword>
<protein>
    <recommendedName>
        <fullName evidence="3">Winged helix-turn-helix domain-containing protein</fullName>
    </recommendedName>
</protein>
<dbReference type="PANTHER" id="PTHR30528">
    <property type="entry name" value="CYTOPLASMIC PROTEIN"/>
    <property type="match status" value="1"/>
</dbReference>
<dbReference type="Pfam" id="PF06224">
    <property type="entry name" value="AlkZ-like"/>
    <property type="match status" value="1"/>
</dbReference>
<dbReference type="KEGG" id="dpd:Deipe_2889"/>
<accession>L0A5Q3</accession>
<sequence>MSVTVQQLRAFALSRSLDCGSDLASVIRSLGFVQADPIRAPARAQDLILMQRLPGYRAGDLERHYPSLDIEEDMLQNYGFVPRDVQVLVHPREIGTLKIESAAPGLSARVLDFVRERGAVHPRDLDEHFGRVQVGNYWGGTSNAATRVLDGLHYRGELRVVRRDKGVRVYEAAHHLHALRERPLPREEQARGLLGLLLRQLAPVSTTSLGYVVSLLGYGAPHLKTELRAALKGLEASRATVDGVTYLWPVGELPDGASSRRVRLLAPFDPLVWDRRRFAHLHGWSYKFEAYVPAPKRVLGYYALPLLWEDQAIGWANLRVVKPGKGPAELRHDVGFVAGQPKSKAFQRALNSELDRYRAFLGLDDEGSLSAAPA</sequence>
<reference evidence="2" key="1">
    <citation type="submission" date="2012-03" db="EMBL/GenBank/DDBJ databases">
        <title>Complete sequence of chromosome of Deinococcus peraridilitoris DSM 19664.</title>
        <authorList>
            <person name="Lucas S."/>
            <person name="Copeland A."/>
            <person name="Lapidus A."/>
            <person name="Glavina del Rio T."/>
            <person name="Dalin E."/>
            <person name="Tice H."/>
            <person name="Bruce D."/>
            <person name="Goodwin L."/>
            <person name="Pitluck S."/>
            <person name="Peters L."/>
            <person name="Mikhailova N."/>
            <person name="Lu M."/>
            <person name="Kyrpides N."/>
            <person name="Mavromatis K."/>
            <person name="Ivanova N."/>
            <person name="Brettin T."/>
            <person name="Detter J.C."/>
            <person name="Han C."/>
            <person name="Larimer F."/>
            <person name="Land M."/>
            <person name="Hauser L."/>
            <person name="Markowitz V."/>
            <person name="Cheng J.-F."/>
            <person name="Hugenholtz P."/>
            <person name="Woyke T."/>
            <person name="Wu D."/>
            <person name="Pukall R."/>
            <person name="Steenblock K."/>
            <person name="Brambilla E."/>
            <person name="Klenk H.-P."/>
            <person name="Eisen J.A."/>
        </authorList>
    </citation>
    <scope>NUCLEOTIDE SEQUENCE [LARGE SCALE GENOMIC DNA]</scope>
    <source>
        <strain evidence="2">DSM 19664 / LMG 22246 / CIP 109416 / KR-200</strain>
    </source>
</reference>
<dbReference type="Proteomes" id="UP000010467">
    <property type="component" value="Chromosome"/>
</dbReference>
<dbReference type="AlphaFoldDB" id="L0A5Q3"/>
<dbReference type="HOGENOM" id="CLU_043035_0_0_0"/>
<dbReference type="PANTHER" id="PTHR30528:SF0">
    <property type="entry name" value="CYTOPLASMIC PROTEIN"/>
    <property type="match status" value="1"/>
</dbReference>
<organism evidence="1 2">
    <name type="scientific">Deinococcus peraridilitoris (strain DSM 19664 / LMG 22246 / CIP 109416 / KR-200)</name>
    <dbReference type="NCBI Taxonomy" id="937777"/>
    <lineage>
        <taxon>Bacteria</taxon>
        <taxon>Thermotogati</taxon>
        <taxon>Deinococcota</taxon>
        <taxon>Deinococci</taxon>
        <taxon>Deinococcales</taxon>
        <taxon>Deinococcaceae</taxon>
        <taxon>Deinococcus</taxon>
    </lineage>
</organism>
<evidence type="ECO:0000313" key="1">
    <source>
        <dbReference type="EMBL" id="AFZ68350.1"/>
    </source>
</evidence>
<dbReference type="InterPro" id="IPR009351">
    <property type="entry name" value="AlkZ-like"/>
</dbReference>
<name>L0A5Q3_DEIPD</name>
<dbReference type="eggNOG" id="COG3214">
    <property type="taxonomic scope" value="Bacteria"/>
</dbReference>
<evidence type="ECO:0000313" key="2">
    <source>
        <dbReference type="Proteomes" id="UP000010467"/>
    </source>
</evidence>